<comment type="caution">
    <text evidence="1">The sequence shown here is derived from an EMBL/GenBank/DDBJ whole genome shotgun (WGS) entry which is preliminary data.</text>
</comment>
<evidence type="ECO:0000313" key="1">
    <source>
        <dbReference type="EMBL" id="ROV56666.1"/>
    </source>
</evidence>
<dbReference type="EMBL" id="RKIK01000176">
    <property type="protein sequence ID" value="ROV56666.1"/>
    <property type="molecule type" value="Genomic_DNA"/>
</dbReference>
<gene>
    <name evidence="1" type="ORF">EGH82_23425</name>
    <name evidence="2" type="ORF">EGH82_23435</name>
</gene>
<proteinExistence type="predicted"/>
<dbReference type="EMBL" id="RKIK01000176">
    <property type="protein sequence ID" value="ROV56668.1"/>
    <property type="molecule type" value="Genomic_DNA"/>
</dbReference>
<evidence type="ECO:0000313" key="2">
    <source>
        <dbReference type="EMBL" id="ROV56668.1"/>
    </source>
</evidence>
<dbReference type="Proteomes" id="UP000278792">
    <property type="component" value="Unassembled WGS sequence"/>
</dbReference>
<organism evidence="1 3">
    <name type="scientific">Vibrio ponticus</name>
    <dbReference type="NCBI Taxonomy" id="265668"/>
    <lineage>
        <taxon>Bacteria</taxon>
        <taxon>Pseudomonadati</taxon>
        <taxon>Pseudomonadota</taxon>
        <taxon>Gammaproteobacteria</taxon>
        <taxon>Vibrionales</taxon>
        <taxon>Vibrionaceae</taxon>
        <taxon>Vibrio</taxon>
    </lineage>
</organism>
<dbReference type="InterPro" id="IPR008727">
    <property type="entry name" value="PAAR_motif"/>
</dbReference>
<protein>
    <submittedName>
        <fullName evidence="1">Type VI secretion system PAAR protein</fullName>
    </submittedName>
</protein>
<dbReference type="Gene3D" id="2.60.200.60">
    <property type="match status" value="1"/>
</dbReference>
<dbReference type="NCBIfam" id="NF033420">
    <property type="entry name" value="T6SS_PAAR_dom"/>
    <property type="match status" value="1"/>
</dbReference>
<dbReference type="RefSeq" id="WP_123783924.1">
    <property type="nucleotide sequence ID" value="NZ_RKIK01000176.1"/>
</dbReference>
<dbReference type="AlphaFoldDB" id="A0A3N3DQH8"/>
<evidence type="ECO:0000313" key="3">
    <source>
        <dbReference type="Proteomes" id="UP000278792"/>
    </source>
</evidence>
<dbReference type="Pfam" id="PF05488">
    <property type="entry name" value="PAAR_motif"/>
    <property type="match status" value="1"/>
</dbReference>
<accession>A0A3N3DQH8</accession>
<name>A0A3N3DQH8_9VIBR</name>
<dbReference type="CDD" id="cd14737">
    <property type="entry name" value="PAAR_1"/>
    <property type="match status" value="1"/>
</dbReference>
<sequence length="100" mass="9497">MPSAARLGDIASAHGCFPPTPIIAGSGNVFINGKPAARLGDAAAPHGCPCPKTPHGFHGRAIAAGSGTVFINGIPAARVGDAIGCGGVVATGSGDVNIGG</sequence>
<reference evidence="1 3" key="1">
    <citation type="submission" date="2018-11" db="EMBL/GenBank/DDBJ databases">
        <title>Vibrio ponticus strain CAIM 1751 pathogenic for the snapper Lutjanus guttatus.</title>
        <authorList>
            <person name="Soto-Rodriguez S."/>
            <person name="Lozano-Olvera R."/>
            <person name="Gomez-Gil B."/>
        </authorList>
    </citation>
    <scope>NUCLEOTIDE SEQUENCE [LARGE SCALE GENOMIC DNA]</scope>
    <source>
        <strain evidence="1 3">CAIM 1751</strain>
    </source>
</reference>